<organism evidence="2 3">
    <name type="scientific">Cetraspora pellucida</name>
    <dbReference type="NCBI Taxonomy" id="1433469"/>
    <lineage>
        <taxon>Eukaryota</taxon>
        <taxon>Fungi</taxon>
        <taxon>Fungi incertae sedis</taxon>
        <taxon>Mucoromycota</taxon>
        <taxon>Glomeromycotina</taxon>
        <taxon>Glomeromycetes</taxon>
        <taxon>Diversisporales</taxon>
        <taxon>Gigasporaceae</taxon>
        <taxon>Cetraspora</taxon>
    </lineage>
</organism>
<dbReference type="PANTHER" id="PTHR16092:SF14">
    <property type="entry name" value="EXOCYST COMPLEX COMPONENT 1 ISOFORM X1"/>
    <property type="match status" value="1"/>
</dbReference>
<dbReference type="GO" id="GO:0006893">
    <property type="term" value="P:Golgi to plasma membrane transport"/>
    <property type="evidence" value="ECO:0007669"/>
    <property type="project" value="TreeGrafter"/>
</dbReference>
<dbReference type="Proteomes" id="UP000789759">
    <property type="component" value="Unassembled WGS sequence"/>
</dbReference>
<feature type="domain" description="Exocyst complex component Sec3 C-terminal" evidence="1">
    <location>
        <begin position="183"/>
        <end position="233"/>
    </location>
</feature>
<comment type="caution">
    <text evidence="2">The sequence shown here is derived from an EMBL/GenBank/DDBJ whole genome shotgun (WGS) entry which is preliminary data.</text>
</comment>
<dbReference type="GO" id="GO:0000145">
    <property type="term" value="C:exocyst"/>
    <property type="evidence" value="ECO:0007669"/>
    <property type="project" value="TreeGrafter"/>
</dbReference>
<dbReference type="OrthoDB" id="27109at2759"/>
<name>A0A9N9P3L6_9GLOM</name>
<evidence type="ECO:0000259" key="1">
    <source>
        <dbReference type="Pfam" id="PF20654"/>
    </source>
</evidence>
<dbReference type="GO" id="GO:0005546">
    <property type="term" value="F:phosphatidylinositol-4,5-bisphosphate binding"/>
    <property type="evidence" value="ECO:0007669"/>
    <property type="project" value="TreeGrafter"/>
</dbReference>
<dbReference type="InterPro" id="IPR048628">
    <property type="entry name" value="Sec3_C"/>
</dbReference>
<dbReference type="PANTHER" id="PTHR16092">
    <property type="entry name" value="SEC3/SYNTAXIN-RELATED"/>
    <property type="match status" value="1"/>
</dbReference>
<feature type="non-terminal residue" evidence="2">
    <location>
        <position position="1"/>
    </location>
</feature>
<accession>A0A9N9P3L6</accession>
<feature type="domain" description="Exocyst complex component Sec3 C-terminal" evidence="1">
    <location>
        <begin position="103"/>
        <end position="175"/>
    </location>
</feature>
<dbReference type="Pfam" id="PF20654">
    <property type="entry name" value="Sec3_C-term"/>
    <property type="match status" value="2"/>
</dbReference>
<dbReference type="GO" id="GO:0005886">
    <property type="term" value="C:plasma membrane"/>
    <property type="evidence" value="ECO:0007669"/>
    <property type="project" value="TreeGrafter"/>
</dbReference>
<gene>
    <name evidence="2" type="ORF">CPELLU_LOCUS16756</name>
</gene>
<proteinExistence type="predicted"/>
<keyword evidence="3" id="KW-1185">Reference proteome</keyword>
<feature type="non-terminal residue" evidence="2">
    <location>
        <position position="234"/>
    </location>
</feature>
<dbReference type="GO" id="GO:0006887">
    <property type="term" value="P:exocytosis"/>
    <property type="evidence" value="ECO:0007669"/>
    <property type="project" value="TreeGrafter"/>
</dbReference>
<evidence type="ECO:0000313" key="2">
    <source>
        <dbReference type="EMBL" id="CAG8786996.1"/>
    </source>
</evidence>
<dbReference type="AlphaFoldDB" id="A0A9N9P3L6"/>
<sequence length="234" mass="27186">PMNFDIKRVRHQILKKIKPEFKEEHAKAETLMNDIQSHDYITMNLSKYRTLSLELAEEANYSKQFYSAENAYSNQSSLFSFDSTKQAFEFKDSGNGKIPLEENEQLKAIEDTKVTSKSSKRRKGIVLFIRIFPCFVERIEYSMNRADKLEIRQIVNSGYEKIVKTMFDCLEAISKDEESLMTLEAYAKSVVRRPFGKLLEFFEGIKSLLRTTSAPEEVGFRLKYSKDALKKLVP</sequence>
<reference evidence="2" key="1">
    <citation type="submission" date="2021-06" db="EMBL/GenBank/DDBJ databases">
        <authorList>
            <person name="Kallberg Y."/>
            <person name="Tangrot J."/>
            <person name="Rosling A."/>
        </authorList>
    </citation>
    <scope>NUCLEOTIDE SEQUENCE</scope>
    <source>
        <strain evidence="2">FL966</strain>
    </source>
</reference>
<protein>
    <submittedName>
        <fullName evidence="2">6581_t:CDS:1</fullName>
    </submittedName>
</protein>
<evidence type="ECO:0000313" key="3">
    <source>
        <dbReference type="Proteomes" id="UP000789759"/>
    </source>
</evidence>
<dbReference type="EMBL" id="CAJVQA010025754">
    <property type="protein sequence ID" value="CAG8786996.1"/>
    <property type="molecule type" value="Genomic_DNA"/>
</dbReference>